<dbReference type="STRING" id="1365950.SAMN05428963_101134"/>
<protein>
    <submittedName>
        <fullName evidence="5">DNA-binding transcriptional regulator, MarR family</fullName>
    </submittedName>
</protein>
<gene>
    <name evidence="5" type="ORF">SAMN05428963_101134</name>
</gene>
<evidence type="ECO:0000313" key="5">
    <source>
        <dbReference type="EMBL" id="SJZ51761.1"/>
    </source>
</evidence>
<dbReference type="PANTHER" id="PTHR42756:SF1">
    <property type="entry name" value="TRANSCRIPTIONAL REPRESSOR OF EMRAB OPERON"/>
    <property type="match status" value="1"/>
</dbReference>
<dbReference type="RefSeq" id="WP_078706449.1">
    <property type="nucleotide sequence ID" value="NZ_FUXL01000001.1"/>
</dbReference>
<reference evidence="5 6" key="1">
    <citation type="submission" date="2017-02" db="EMBL/GenBank/DDBJ databases">
        <authorList>
            <person name="Peterson S.W."/>
        </authorList>
    </citation>
    <scope>NUCLEOTIDE SEQUENCE [LARGE SCALE GENOMIC DNA]</scope>
    <source>
        <strain evidence="5 6">USBA 369</strain>
    </source>
</reference>
<dbReference type="InterPro" id="IPR036388">
    <property type="entry name" value="WH-like_DNA-bd_sf"/>
</dbReference>
<accession>A0A1T4LB00</accession>
<dbReference type="EMBL" id="FUXL01000001">
    <property type="protein sequence ID" value="SJZ51761.1"/>
    <property type="molecule type" value="Genomic_DNA"/>
</dbReference>
<evidence type="ECO:0000256" key="3">
    <source>
        <dbReference type="ARBA" id="ARBA00023163"/>
    </source>
</evidence>
<evidence type="ECO:0000256" key="2">
    <source>
        <dbReference type="ARBA" id="ARBA00023125"/>
    </source>
</evidence>
<evidence type="ECO:0000256" key="1">
    <source>
        <dbReference type="ARBA" id="ARBA00023015"/>
    </source>
</evidence>
<sequence length="161" mass="17447">MSLAPLPADHPLSQKGSVGALLSSRLERVTTILGRKAALVHRAYSSLTSPEFYVLLALGAAREDAPGVTSSAIVDMTAMDKTKVSRAVASLDERGWINRTRASFDRRFEFLALTEKGRTAYDAIESAARQAERDILDQLSEQELNCLEAGLAALDRVLAQS</sequence>
<dbReference type="PROSITE" id="PS50995">
    <property type="entry name" value="HTH_MARR_2"/>
    <property type="match status" value="1"/>
</dbReference>
<evidence type="ECO:0000313" key="6">
    <source>
        <dbReference type="Proteomes" id="UP000190135"/>
    </source>
</evidence>
<dbReference type="SUPFAM" id="SSF46785">
    <property type="entry name" value="Winged helix' DNA-binding domain"/>
    <property type="match status" value="1"/>
</dbReference>
<organism evidence="5 6">
    <name type="scientific">Consotaella salsifontis</name>
    <dbReference type="NCBI Taxonomy" id="1365950"/>
    <lineage>
        <taxon>Bacteria</taxon>
        <taxon>Pseudomonadati</taxon>
        <taxon>Pseudomonadota</taxon>
        <taxon>Alphaproteobacteria</taxon>
        <taxon>Hyphomicrobiales</taxon>
        <taxon>Aurantimonadaceae</taxon>
        <taxon>Consotaella</taxon>
    </lineage>
</organism>
<evidence type="ECO:0000259" key="4">
    <source>
        <dbReference type="PROSITE" id="PS50995"/>
    </source>
</evidence>
<keyword evidence="2 5" id="KW-0238">DNA-binding</keyword>
<dbReference type="AlphaFoldDB" id="A0A1T4LB00"/>
<proteinExistence type="predicted"/>
<keyword evidence="1" id="KW-0805">Transcription regulation</keyword>
<dbReference type="GO" id="GO:0003677">
    <property type="term" value="F:DNA binding"/>
    <property type="evidence" value="ECO:0007669"/>
    <property type="project" value="UniProtKB-KW"/>
</dbReference>
<feature type="domain" description="HTH marR-type" evidence="4">
    <location>
        <begin position="19"/>
        <end position="156"/>
    </location>
</feature>
<dbReference type="OrthoDB" id="8906692at2"/>
<dbReference type="GO" id="GO:0003700">
    <property type="term" value="F:DNA-binding transcription factor activity"/>
    <property type="evidence" value="ECO:0007669"/>
    <property type="project" value="InterPro"/>
</dbReference>
<dbReference type="Gene3D" id="1.10.10.10">
    <property type="entry name" value="Winged helix-like DNA-binding domain superfamily/Winged helix DNA-binding domain"/>
    <property type="match status" value="1"/>
</dbReference>
<name>A0A1T4LB00_9HYPH</name>
<dbReference type="InterPro" id="IPR036390">
    <property type="entry name" value="WH_DNA-bd_sf"/>
</dbReference>
<dbReference type="Proteomes" id="UP000190135">
    <property type="component" value="Unassembled WGS sequence"/>
</dbReference>
<dbReference type="Pfam" id="PF12802">
    <property type="entry name" value="MarR_2"/>
    <property type="match status" value="1"/>
</dbReference>
<dbReference type="PRINTS" id="PR00598">
    <property type="entry name" value="HTHMARR"/>
</dbReference>
<dbReference type="InterPro" id="IPR000835">
    <property type="entry name" value="HTH_MarR-typ"/>
</dbReference>
<keyword evidence="6" id="KW-1185">Reference proteome</keyword>
<dbReference type="SMART" id="SM00347">
    <property type="entry name" value="HTH_MARR"/>
    <property type="match status" value="1"/>
</dbReference>
<dbReference type="PANTHER" id="PTHR42756">
    <property type="entry name" value="TRANSCRIPTIONAL REGULATOR, MARR"/>
    <property type="match status" value="1"/>
</dbReference>
<keyword evidence="3" id="KW-0804">Transcription</keyword>